<evidence type="ECO:0000256" key="2">
    <source>
        <dbReference type="SAM" id="SignalP"/>
    </source>
</evidence>
<feature type="region of interest" description="Disordered" evidence="1">
    <location>
        <begin position="23"/>
        <end position="54"/>
    </location>
</feature>
<reference evidence="3 4" key="1">
    <citation type="submission" date="2020-08" db="EMBL/GenBank/DDBJ databases">
        <title>Genomic Encyclopedia of Type Strains, Phase IV (KMG-V): Genome sequencing to study the core and pangenomes of soil and plant-associated prokaryotes.</title>
        <authorList>
            <person name="Whitman W."/>
        </authorList>
    </citation>
    <scope>NUCLEOTIDE SEQUENCE [LARGE SCALE GENOMIC DNA]</scope>
    <source>
        <strain evidence="3 4">B3ACCR2</strain>
    </source>
</reference>
<dbReference type="AlphaFoldDB" id="A0A839PVM6"/>
<evidence type="ECO:0000256" key="1">
    <source>
        <dbReference type="SAM" id="MobiDB-lite"/>
    </source>
</evidence>
<proteinExistence type="predicted"/>
<gene>
    <name evidence="3" type="ORF">FHW14_001224</name>
</gene>
<feature type="signal peptide" evidence="2">
    <location>
        <begin position="1"/>
        <end position="23"/>
    </location>
</feature>
<accession>A0A839PVM6</accession>
<comment type="caution">
    <text evidence="3">The sequence shown here is derived from an EMBL/GenBank/DDBJ whole genome shotgun (WGS) entry which is preliminary data.</text>
</comment>
<feature type="chain" id="PRO_5032347951" evidence="2">
    <location>
        <begin position="24"/>
        <end position="297"/>
    </location>
</feature>
<organism evidence="3 4">
    <name type="scientific">Terracoccus luteus</name>
    <dbReference type="NCBI Taxonomy" id="53356"/>
    <lineage>
        <taxon>Bacteria</taxon>
        <taxon>Bacillati</taxon>
        <taxon>Actinomycetota</taxon>
        <taxon>Actinomycetes</taxon>
        <taxon>Micrococcales</taxon>
        <taxon>Intrasporangiaceae</taxon>
        <taxon>Terracoccus</taxon>
    </lineage>
</organism>
<name>A0A839PVM6_9MICO</name>
<keyword evidence="2" id="KW-0732">Signal</keyword>
<protein>
    <submittedName>
        <fullName evidence="3">Uncharacterized protein</fullName>
    </submittedName>
</protein>
<dbReference type="EMBL" id="JACHVT010000002">
    <property type="protein sequence ID" value="MBB2986075.1"/>
    <property type="molecule type" value="Genomic_DNA"/>
</dbReference>
<dbReference type="Proteomes" id="UP000590811">
    <property type="component" value="Unassembled WGS sequence"/>
</dbReference>
<dbReference type="RefSeq" id="WP_184508995.1">
    <property type="nucleotide sequence ID" value="NZ_JACHVT010000002.1"/>
</dbReference>
<evidence type="ECO:0000313" key="3">
    <source>
        <dbReference type="EMBL" id="MBB2986075.1"/>
    </source>
</evidence>
<evidence type="ECO:0000313" key="4">
    <source>
        <dbReference type="Proteomes" id="UP000590811"/>
    </source>
</evidence>
<sequence>MNTRLGTVLAAAALAGTPFVVSGATPSATPTPSPQAQPAQQHRDAREGVARSTSPTWKVFSTTVGRGTAITVSTGANITSYLSPNQTGAKYEHIGVGTVGEGYVLCYSGLSGSAYDLGDLASGFAAPTTTSNAVTRRTSDNRIELTQSYAFTVGSNTNVSNLLVTMKLRNLTASPISGVVLRRQVDFDIDTGGPQGWAGFLSNHARTKATVSAFHDPVEAPAGAEAHGITLGSQTTPGPFESLVTQDILDPGCAPAQAPQTPDYFVSRGDYGDSISYAVGTIKPGATKTAAVRYYRF</sequence>